<gene>
    <name evidence="2" type="ORF">Lade_0493</name>
    <name evidence="3" type="ORF">NCTC12735_00891</name>
</gene>
<dbReference type="EMBL" id="LNKA01000001">
    <property type="protein sequence ID" value="KTC65835.1"/>
    <property type="molecule type" value="Genomic_DNA"/>
</dbReference>
<dbReference type="Proteomes" id="UP000054859">
    <property type="component" value="Unassembled WGS sequence"/>
</dbReference>
<feature type="region of interest" description="Disordered" evidence="1">
    <location>
        <begin position="746"/>
        <end position="789"/>
    </location>
</feature>
<sequence length="789" mass="89639">MFSPGFAPTFHKNHPIKERSRAAGFSVEDQERLVQLKAAYCEQPGYGAPPDSWGLDEKHRPIYFSSSSNFAHFSVALQGEILAINIKPAPICHALRGVFNTLAKLFDSLSKRTEGSIRAGGVEEMFFTHLVTMLIQLSAKQFNEASTLQEIETLISYCEKVKTTILKPESSERLARRNNPISALNEVILNLKAIKEVSQGLCQTNFQYNLTQLDNSISHMSAQVFKIMYLMCRSESFTLELEVIPFIDMTQTHRPAISELRRKRLPHWLMQALIAAGVSGNDYRSSIASLSLEQIDHFLEGECPGDLPCTLPPALQDPTNQEWGYWEITLADSGEMASRLNNIRNVYRSILRVYNLHAMLSQCKTIGAAYGEHWLFMSPEGRQITETLVYVANKTFEEFTRSFDLVWTAFYESIQAKKAAGAIKSGDKVLSAFDKAFAQRKDFGKYQLEFSEAADGLTQRLADIRLTTVEFYRTNALPNSLMEFVQYFSGEKRERLPIDRGISHIVEMPAQAVDEEQAPKRVDSEDTTARIPTAPPFISLPMGKPTGFNSLLERKLNKSEFPFTQVAAALFSTDRKGSLPSSVRASLAIDDVIISPQTPFRDPLHRLVYEKFLLPNKTSVKRHNIFSIWWIPSESMPQFRRFYESVNTLLKYIYAPNPPKHISDEHYFLDMQMVNHYLLQAMVYYYQYYWESEDFEFCEQLIRDSVLQFQIMGEDSIILSMSRANSENLLTENTERADEVRNLPFYSTAPQPFGTPRKASVTGQMPPMGTPRKASSASDKAPPIITSPR</sequence>
<geneLocation type="plasmid" evidence="3 5">
    <name>12</name>
</geneLocation>
<dbReference type="RefSeq" id="WP_058461565.1">
    <property type="nucleotide sequence ID" value="NZ_CAAAHS010000004.1"/>
</dbReference>
<accession>A0A0W0R457</accession>
<name>A0A0W0R457_9GAMM</name>
<dbReference type="STRING" id="45056.Lade_0493"/>
<reference evidence="3 5" key="2">
    <citation type="submission" date="2018-12" db="EMBL/GenBank/DDBJ databases">
        <authorList>
            <consortium name="Pathogen Informatics"/>
        </authorList>
    </citation>
    <scope>NUCLEOTIDE SEQUENCE [LARGE SCALE GENOMIC DNA]</scope>
    <source>
        <strain evidence="3 5">NCTC12735</strain>
        <plasmid evidence="5">12</plasmid>
    </source>
</reference>
<evidence type="ECO:0000256" key="1">
    <source>
        <dbReference type="SAM" id="MobiDB-lite"/>
    </source>
</evidence>
<proteinExistence type="predicted"/>
<evidence type="ECO:0000313" key="4">
    <source>
        <dbReference type="Proteomes" id="UP000054859"/>
    </source>
</evidence>
<protein>
    <submittedName>
        <fullName evidence="2">Uncharacterized protein</fullName>
    </submittedName>
</protein>
<dbReference type="AlphaFoldDB" id="A0A0W0R457"/>
<evidence type="ECO:0000313" key="5">
    <source>
        <dbReference type="Proteomes" id="UP000281170"/>
    </source>
</evidence>
<evidence type="ECO:0000313" key="2">
    <source>
        <dbReference type="EMBL" id="KTC65835.1"/>
    </source>
</evidence>
<dbReference type="KEGG" id="ladl:NCTC12735_00891"/>
<dbReference type="PATRIC" id="fig|45056.6.peg.513"/>
<keyword evidence="4" id="KW-1185">Reference proteome</keyword>
<evidence type="ECO:0000313" key="3">
    <source>
        <dbReference type="EMBL" id="VEH85265.1"/>
    </source>
</evidence>
<organism evidence="2 4">
    <name type="scientific">Legionella adelaidensis</name>
    <dbReference type="NCBI Taxonomy" id="45056"/>
    <lineage>
        <taxon>Bacteria</taxon>
        <taxon>Pseudomonadati</taxon>
        <taxon>Pseudomonadota</taxon>
        <taxon>Gammaproteobacteria</taxon>
        <taxon>Legionellales</taxon>
        <taxon>Legionellaceae</taxon>
        <taxon>Legionella</taxon>
    </lineage>
</organism>
<reference evidence="2 4" key="1">
    <citation type="submission" date="2015-11" db="EMBL/GenBank/DDBJ databases">
        <title>Identification of large and diverse effector repertoires of 38 Legionella species.</title>
        <authorList>
            <person name="Burstein D."/>
            <person name="Amaro F."/>
            <person name="Zusman T."/>
            <person name="Lifshitz Z."/>
            <person name="Cohen O."/>
            <person name="Gilbert J.A."/>
            <person name="Pupko T."/>
            <person name="Shuman H.A."/>
            <person name="Segal G."/>
        </authorList>
    </citation>
    <scope>NUCLEOTIDE SEQUENCE [LARGE SCALE GENOMIC DNA]</scope>
    <source>
        <strain evidence="2 4">1762-AUS-E</strain>
    </source>
</reference>
<keyword evidence="3" id="KW-0614">Plasmid</keyword>
<dbReference type="EMBL" id="LR134421">
    <property type="protein sequence ID" value="VEH85265.1"/>
    <property type="molecule type" value="Genomic_DNA"/>
</dbReference>
<dbReference type="Proteomes" id="UP000281170">
    <property type="component" value="Plasmid 12"/>
</dbReference>